<dbReference type="InterPro" id="IPR002197">
    <property type="entry name" value="HTH_Fis"/>
</dbReference>
<keyword evidence="8" id="KW-1185">Reference proteome</keyword>
<dbReference type="OrthoDB" id="9761705at2"/>
<dbReference type="PANTHER" id="PTHR32071">
    <property type="entry name" value="TRANSCRIPTIONAL REGULATORY PROTEIN"/>
    <property type="match status" value="1"/>
</dbReference>
<sequence>MPARSTTPPSSSRKAPDLDILGISDVMRQLTRQIDRAAATDASVFIVGESGAGKELVARAIHAGSPRADRPFVAVNCGAISRSLAHAVLFGHEKGSFTGALAQNAGYFEHASGGTLFLDEVTEMSTDMQVHFLRVLETGTYQRVGGTDLLRANVRLICASNRDPLEAVAQGRLREDFLHRLLVVPLRVPPLRERLEDIPVLAQRMLDDLNKSNRSDKRFAPAMIEALQRYDWPGNVRELKNIVQRAYIMADNEIGDALAPKPRPMAAGAGDEDQLDIAVGTNLADAQRRLILATLAQCDDDKQRAAQALGISVKTLYNRLAAYDIPADE</sequence>
<dbReference type="Pfam" id="PF25601">
    <property type="entry name" value="AAA_lid_14"/>
    <property type="match status" value="1"/>
</dbReference>
<comment type="caution">
    <text evidence="7">The sequence shown here is derived from an EMBL/GenBank/DDBJ whole genome shotgun (WGS) entry which is preliminary data.</text>
</comment>
<dbReference type="Pfam" id="PF02954">
    <property type="entry name" value="HTH_8"/>
    <property type="match status" value="1"/>
</dbReference>
<keyword evidence="5" id="KW-0804">Transcription</keyword>
<dbReference type="GO" id="GO:0005524">
    <property type="term" value="F:ATP binding"/>
    <property type="evidence" value="ECO:0007669"/>
    <property type="project" value="UniProtKB-KW"/>
</dbReference>
<dbReference type="Pfam" id="PF00158">
    <property type="entry name" value="Sigma54_activat"/>
    <property type="match status" value="1"/>
</dbReference>
<dbReference type="Gene3D" id="3.40.50.300">
    <property type="entry name" value="P-loop containing nucleotide triphosphate hydrolases"/>
    <property type="match status" value="1"/>
</dbReference>
<protein>
    <submittedName>
        <fullName evidence="7">Sigma-54-dependent Fis family transcriptional regulator</fullName>
    </submittedName>
</protein>
<evidence type="ECO:0000256" key="5">
    <source>
        <dbReference type="ARBA" id="ARBA00023163"/>
    </source>
</evidence>
<evidence type="ECO:0000256" key="1">
    <source>
        <dbReference type="ARBA" id="ARBA00022741"/>
    </source>
</evidence>
<dbReference type="SMART" id="SM00382">
    <property type="entry name" value="AAA"/>
    <property type="match status" value="1"/>
</dbReference>
<evidence type="ECO:0000256" key="3">
    <source>
        <dbReference type="ARBA" id="ARBA00023015"/>
    </source>
</evidence>
<accession>A0A261TQ33</accession>
<dbReference type="PROSITE" id="PS00675">
    <property type="entry name" value="SIGMA54_INTERACT_1"/>
    <property type="match status" value="1"/>
</dbReference>
<feature type="domain" description="Sigma-54 factor interaction" evidence="6">
    <location>
        <begin position="20"/>
        <end position="248"/>
    </location>
</feature>
<dbReference type="SUPFAM" id="SSF46689">
    <property type="entry name" value="Homeodomain-like"/>
    <property type="match status" value="1"/>
</dbReference>
<dbReference type="CDD" id="cd00009">
    <property type="entry name" value="AAA"/>
    <property type="match status" value="1"/>
</dbReference>
<dbReference type="PRINTS" id="PR01590">
    <property type="entry name" value="HTHFIS"/>
</dbReference>
<dbReference type="GO" id="GO:0043565">
    <property type="term" value="F:sequence-specific DNA binding"/>
    <property type="evidence" value="ECO:0007669"/>
    <property type="project" value="InterPro"/>
</dbReference>
<dbReference type="Gene3D" id="1.10.10.60">
    <property type="entry name" value="Homeodomain-like"/>
    <property type="match status" value="1"/>
</dbReference>
<dbReference type="PROSITE" id="PS00676">
    <property type="entry name" value="SIGMA54_INTERACT_2"/>
    <property type="match status" value="1"/>
</dbReference>
<dbReference type="InterPro" id="IPR002078">
    <property type="entry name" value="Sigma_54_int"/>
</dbReference>
<gene>
    <name evidence="7" type="ORF">CAL25_09555</name>
</gene>
<dbReference type="InterPro" id="IPR003593">
    <property type="entry name" value="AAA+_ATPase"/>
</dbReference>
<keyword evidence="4" id="KW-0238">DNA-binding</keyword>
<dbReference type="EMBL" id="NEVP01000006">
    <property type="protein sequence ID" value="OZI51768.1"/>
    <property type="molecule type" value="Genomic_DNA"/>
</dbReference>
<organism evidence="7 8">
    <name type="scientific">Bordetella genomosp. 5</name>
    <dbReference type="NCBI Taxonomy" id="1395608"/>
    <lineage>
        <taxon>Bacteria</taxon>
        <taxon>Pseudomonadati</taxon>
        <taxon>Pseudomonadota</taxon>
        <taxon>Betaproteobacteria</taxon>
        <taxon>Burkholderiales</taxon>
        <taxon>Alcaligenaceae</taxon>
        <taxon>Bordetella</taxon>
    </lineage>
</organism>
<dbReference type="FunFam" id="3.40.50.300:FF:000006">
    <property type="entry name" value="DNA-binding transcriptional regulator NtrC"/>
    <property type="match status" value="1"/>
</dbReference>
<evidence type="ECO:0000313" key="7">
    <source>
        <dbReference type="EMBL" id="OZI51768.1"/>
    </source>
</evidence>
<dbReference type="PROSITE" id="PS00688">
    <property type="entry name" value="SIGMA54_INTERACT_3"/>
    <property type="match status" value="1"/>
</dbReference>
<keyword evidence="3" id="KW-0805">Transcription regulation</keyword>
<dbReference type="SUPFAM" id="SSF52540">
    <property type="entry name" value="P-loop containing nucleoside triphosphate hydrolases"/>
    <property type="match status" value="1"/>
</dbReference>
<dbReference type="PANTHER" id="PTHR32071:SF100">
    <property type="entry name" value="RESPONSE REGULATOR PROTEIN PILR"/>
    <property type="match status" value="1"/>
</dbReference>
<evidence type="ECO:0000259" key="6">
    <source>
        <dbReference type="PROSITE" id="PS50045"/>
    </source>
</evidence>
<dbReference type="AlphaFoldDB" id="A0A261TQ33"/>
<name>A0A261TQ33_9BORD</name>
<dbReference type="Gene3D" id="1.10.8.60">
    <property type="match status" value="1"/>
</dbReference>
<proteinExistence type="predicted"/>
<evidence type="ECO:0000256" key="2">
    <source>
        <dbReference type="ARBA" id="ARBA00022840"/>
    </source>
</evidence>
<dbReference type="InterPro" id="IPR058031">
    <property type="entry name" value="AAA_lid_NorR"/>
</dbReference>
<dbReference type="InterPro" id="IPR009057">
    <property type="entry name" value="Homeodomain-like_sf"/>
</dbReference>
<dbReference type="InterPro" id="IPR025662">
    <property type="entry name" value="Sigma_54_int_dom_ATP-bd_1"/>
</dbReference>
<dbReference type="InterPro" id="IPR025943">
    <property type="entry name" value="Sigma_54_int_dom_ATP-bd_2"/>
</dbReference>
<reference evidence="7 8" key="1">
    <citation type="submission" date="2017-05" db="EMBL/GenBank/DDBJ databases">
        <title>Complete and WGS of Bordetella genogroups.</title>
        <authorList>
            <person name="Spilker T."/>
            <person name="LiPuma J."/>
        </authorList>
    </citation>
    <scope>NUCLEOTIDE SEQUENCE [LARGE SCALE GENOMIC DNA]</scope>
    <source>
        <strain evidence="7 8">AU10456</strain>
    </source>
</reference>
<evidence type="ECO:0000313" key="8">
    <source>
        <dbReference type="Proteomes" id="UP000216913"/>
    </source>
</evidence>
<keyword evidence="1" id="KW-0547">Nucleotide-binding</keyword>
<dbReference type="InterPro" id="IPR025944">
    <property type="entry name" value="Sigma_54_int_dom_CS"/>
</dbReference>
<dbReference type="PROSITE" id="PS50045">
    <property type="entry name" value="SIGMA54_INTERACT_4"/>
    <property type="match status" value="1"/>
</dbReference>
<dbReference type="GO" id="GO:0006355">
    <property type="term" value="P:regulation of DNA-templated transcription"/>
    <property type="evidence" value="ECO:0007669"/>
    <property type="project" value="InterPro"/>
</dbReference>
<keyword evidence="2" id="KW-0067">ATP-binding</keyword>
<dbReference type="Proteomes" id="UP000216913">
    <property type="component" value="Unassembled WGS sequence"/>
</dbReference>
<evidence type="ECO:0000256" key="4">
    <source>
        <dbReference type="ARBA" id="ARBA00023125"/>
    </source>
</evidence>
<dbReference type="InterPro" id="IPR027417">
    <property type="entry name" value="P-loop_NTPase"/>
</dbReference>